<proteinExistence type="predicted"/>
<dbReference type="Proteomes" id="UP000280369">
    <property type="component" value="Segment"/>
</dbReference>
<name>A0A2L2DKY6_MIMIV</name>
<dbReference type="EMBL" id="MG602507">
    <property type="protein sequence ID" value="AVG46842.1"/>
    <property type="molecule type" value="Genomic_DNA"/>
</dbReference>
<organism evidence="1">
    <name type="scientific">Acanthamoeba polyphaga mimivirus</name>
    <name type="common">APMV</name>
    <dbReference type="NCBI Taxonomy" id="212035"/>
    <lineage>
        <taxon>Viruses</taxon>
        <taxon>Varidnaviria</taxon>
        <taxon>Bamfordvirae</taxon>
        <taxon>Nucleocytoviricota</taxon>
        <taxon>Megaviricetes</taxon>
        <taxon>Imitervirales</taxon>
        <taxon>Mimiviridae</taxon>
        <taxon>Megamimivirinae</taxon>
        <taxon>Mimivirus</taxon>
        <taxon>Mimivirus bradfordmassiliense</taxon>
    </lineage>
</organism>
<reference evidence="1" key="1">
    <citation type="journal article" date="2017" name="Front. Microbiol.">
        <title>Genome Characterization of the First Mimiviruses of Lineage C Isolated in Brazil.</title>
        <authorList>
            <person name="Assis F.L."/>
            <person name="Franco-Luiz A.P.M."/>
            <person name="Dos Santos R.N."/>
            <person name="Campos F.S."/>
            <person name="Dornas F.P."/>
            <person name="Borato P.V.M."/>
            <person name="Franco A.C."/>
            <person name="Abrahao J.S."/>
            <person name="Colson P."/>
            <person name="Scola B."/>
        </authorList>
    </citation>
    <scope>NUCLEOTIDE SEQUENCE [LARGE SCALE GENOMIC DNA]</scope>
</reference>
<dbReference type="Pfam" id="PF19186">
    <property type="entry name" value="DUF5868"/>
    <property type="match status" value="1"/>
</dbReference>
<evidence type="ECO:0000313" key="1">
    <source>
        <dbReference type="EMBL" id="AVG46842.1"/>
    </source>
</evidence>
<organismHost>
    <name type="scientific">Acanthamoeba polyphaga</name>
    <name type="common">Amoeba</name>
    <dbReference type="NCBI Taxonomy" id="5757"/>
</organismHost>
<dbReference type="InterPro" id="IPR043840">
    <property type="entry name" value="DUF5868"/>
</dbReference>
<sequence>MSSTKKIKINWSSKYAKDKLEELIRYVYNQAPLSYPEMKKIYRLTDAPMKYDHVRDKKDISSYIKFYNNYNEDDKYVCEIIPELDEDYYENYLPFIKKIHEYASKTSPMLLKFSNVEMMTLCNVSGMNHDSRGVRDVDWKLHFWKRYDIPCPDGIRFYDFIKGCYKIRSHKFENNYELFTNVADIKVIENGDDKYSLEIFLEFDHGS</sequence>
<protein>
    <submittedName>
        <fullName evidence="1">Uncharacterized protein</fullName>
    </submittedName>
</protein>
<accession>A0A2L2DKY6</accession>